<evidence type="ECO:0000313" key="1">
    <source>
        <dbReference type="EMBL" id="KAH7650849.1"/>
    </source>
</evidence>
<dbReference type="Proteomes" id="UP000827976">
    <property type="component" value="Chromosome 20"/>
</dbReference>
<proteinExistence type="predicted"/>
<gene>
    <name evidence="1" type="ORF">IHE45_20G019200</name>
</gene>
<sequence>MFRESQRIIDYSMLLGLHFRAPEHAKSLLEPQHAHHNASSSGRDYGEMIIPLKGLLLLTHEPGSVSNMPGSHIRGGTLRASVAGDEEIDLFLPSIGRLRVQLEVNMHVQVNRKLLHDEGLDLAEIDLFKVYDVVLYLGIIDILQEYNLTKKIEHTCKSLRYDPMSISAVDP</sequence>
<dbReference type="EMBL" id="CM037030">
    <property type="protein sequence ID" value="KAH7650849.1"/>
    <property type="molecule type" value="Genomic_DNA"/>
</dbReference>
<reference evidence="2" key="1">
    <citation type="journal article" date="2022" name="Nat. Commun.">
        <title>Chromosome evolution and the genetic basis of agronomically important traits in greater yam.</title>
        <authorList>
            <person name="Bredeson J.V."/>
            <person name="Lyons J.B."/>
            <person name="Oniyinde I.O."/>
            <person name="Okereke N.R."/>
            <person name="Kolade O."/>
            <person name="Nnabue I."/>
            <person name="Nwadili C.O."/>
            <person name="Hribova E."/>
            <person name="Parker M."/>
            <person name="Nwogha J."/>
            <person name="Shu S."/>
            <person name="Carlson J."/>
            <person name="Kariba R."/>
            <person name="Muthemba S."/>
            <person name="Knop K."/>
            <person name="Barton G.J."/>
            <person name="Sherwood A.V."/>
            <person name="Lopez-Montes A."/>
            <person name="Asiedu R."/>
            <person name="Jamnadass R."/>
            <person name="Muchugi A."/>
            <person name="Goodstein D."/>
            <person name="Egesi C.N."/>
            <person name="Featherston J."/>
            <person name="Asfaw A."/>
            <person name="Simpson G.G."/>
            <person name="Dolezel J."/>
            <person name="Hendre P.S."/>
            <person name="Van Deynze A."/>
            <person name="Kumar P.L."/>
            <person name="Obidiegwu J.E."/>
            <person name="Bhattacharjee R."/>
            <person name="Rokhsar D.S."/>
        </authorList>
    </citation>
    <scope>NUCLEOTIDE SEQUENCE [LARGE SCALE GENOMIC DNA]</scope>
    <source>
        <strain evidence="2">cv. TDa95/00328</strain>
    </source>
</reference>
<organism evidence="1 2">
    <name type="scientific">Dioscorea alata</name>
    <name type="common">Purple yam</name>
    <dbReference type="NCBI Taxonomy" id="55571"/>
    <lineage>
        <taxon>Eukaryota</taxon>
        <taxon>Viridiplantae</taxon>
        <taxon>Streptophyta</taxon>
        <taxon>Embryophyta</taxon>
        <taxon>Tracheophyta</taxon>
        <taxon>Spermatophyta</taxon>
        <taxon>Magnoliopsida</taxon>
        <taxon>Liliopsida</taxon>
        <taxon>Dioscoreales</taxon>
        <taxon>Dioscoreaceae</taxon>
        <taxon>Dioscorea</taxon>
    </lineage>
</organism>
<name>A0ACB7TSK4_DIOAL</name>
<protein>
    <submittedName>
        <fullName evidence="1">Phosphatidylinositol-4-phosphate 5-kinase protein</fullName>
        <ecNumber evidence="1">2.7.1.68</ecNumber>
    </submittedName>
</protein>
<keyword evidence="2" id="KW-1185">Reference proteome</keyword>
<dbReference type="EC" id="2.7.1.68" evidence="1"/>
<keyword evidence="1" id="KW-0808">Transferase</keyword>
<accession>A0ACB7TSK4</accession>
<evidence type="ECO:0000313" key="2">
    <source>
        <dbReference type="Proteomes" id="UP000827976"/>
    </source>
</evidence>
<comment type="caution">
    <text evidence="1">The sequence shown here is derived from an EMBL/GenBank/DDBJ whole genome shotgun (WGS) entry which is preliminary data.</text>
</comment>